<proteinExistence type="inferred from homology"/>
<keyword evidence="2" id="KW-0677">Repeat</keyword>
<dbReference type="SUPFAM" id="SSF50978">
    <property type="entry name" value="WD40 repeat-like"/>
    <property type="match status" value="1"/>
</dbReference>
<dbReference type="InterPro" id="IPR048720">
    <property type="entry name" value="PROPPIN"/>
</dbReference>
<evidence type="ECO:0000313" key="5">
    <source>
        <dbReference type="Proteomes" id="UP001162131"/>
    </source>
</evidence>
<dbReference type="InterPro" id="IPR036322">
    <property type="entry name" value="WD40_repeat_dom_sf"/>
</dbReference>
<gene>
    <name evidence="4" type="ORF">BSTOLATCC_MIC20997</name>
</gene>
<evidence type="ECO:0000313" key="4">
    <source>
        <dbReference type="EMBL" id="CAG9318524.1"/>
    </source>
</evidence>
<comment type="similarity">
    <text evidence="3">Belongs to the WD repeat PROPPIN family.</text>
</comment>
<dbReference type="Proteomes" id="UP001162131">
    <property type="component" value="Unassembled WGS sequence"/>
</dbReference>
<accession>A0AAU9IZR9</accession>
<dbReference type="Gene3D" id="2.130.10.10">
    <property type="entry name" value="YVTN repeat-like/Quinoprotein amine dehydrogenase"/>
    <property type="match status" value="1"/>
</dbReference>
<evidence type="ECO:0000256" key="1">
    <source>
        <dbReference type="ARBA" id="ARBA00022574"/>
    </source>
</evidence>
<sequence>MNEVQDLGCRILAISIDVRESKIHIGTTLGFRAWDTNSSNAVFKYDLQKGINFPGGFSLICNVPNSNTTLLVASVLNQRQNPNTLYYWNEDSKGISDEKNFDYKILNILARYDKIVVICENIIFIYSYPDNQQLKLIRIEGNSYGACAISYEGEFILATTTQIGQIRIENIDSGEIRQNPMHENPIVYIALNSDSRMGASASEQGTLIRVFDCNSLAVLHELRRGNTPSRISTIAFGQSFVIAANTKNTVHLWDIDGDQSGSYFGIKNYLPSYFTNKPSSCKLYLPNDANWSCPFSKTNGPVIGIQNNECILIGSLSGVIYRCRYNRDNKAIEIESSATFLDLDTEFIIEGQRAWGNFS</sequence>
<dbReference type="PANTHER" id="PTHR11227">
    <property type="entry name" value="WD-REPEAT PROTEIN INTERACTING WITH PHOSPHOINOSIDES WIPI -RELATED"/>
    <property type="match status" value="1"/>
</dbReference>
<name>A0AAU9IZR9_9CILI</name>
<organism evidence="4 5">
    <name type="scientific">Blepharisma stoltei</name>
    <dbReference type="NCBI Taxonomy" id="1481888"/>
    <lineage>
        <taxon>Eukaryota</taxon>
        <taxon>Sar</taxon>
        <taxon>Alveolata</taxon>
        <taxon>Ciliophora</taxon>
        <taxon>Postciliodesmatophora</taxon>
        <taxon>Heterotrichea</taxon>
        <taxon>Heterotrichida</taxon>
        <taxon>Blepharismidae</taxon>
        <taxon>Blepharisma</taxon>
    </lineage>
</organism>
<evidence type="ECO:0000256" key="3">
    <source>
        <dbReference type="ARBA" id="ARBA00025740"/>
    </source>
</evidence>
<keyword evidence="5" id="KW-1185">Reference proteome</keyword>
<keyword evidence="1" id="KW-0853">WD repeat</keyword>
<evidence type="ECO:0000256" key="2">
    <source>
        <dbReference type="ARBA" id="ARBA00022737"/>
    </source>
</evidence>
<dbReference type="InterPro" id="IPR015943">
    <property type="entry name" value="WD40/YVTN_repeat-like_dom_sf"/>
</dbReference>
<dbReference type="EMBL" id="CAJZBQ010000020">
    <property type="protein sequence ID" value="CAG9318524.1"/>
    <property type="molecule type" value="Genomic_DNA"/>
</dbReference>
<protein>
    <submittedName>
        <fullName evidence="4">Uncharacterized protein</fullName>
    </submittedName>
</protein>
<dbReference type="Pfam" id="PF21032">
    <property type="entry name" value="PROPPIN"/>
    <property type="match status" value="1"/>
</dbReference>
<comment type="caution">
    <text evidence="4">The sequence shown here is derived from an EMBL/GenBank/DDBJ whole genome shotgun (WGS) entry which is preliminary data.</text>
</comment>
<reference evidence="4" key="1">
    <citation type="submission" date="2021-09" db="EMBL/GenBank/DDBJ databases">
        <authorList>
            <consortium name="AG Swart"/>
            <person name="Singh M."/>
            <person name="Singh A."/>
            <person name="Seah K."/>
            <person name="Emmerich C."/>
        </authorList>
    </citation>
    <scope>NUCLEOTIDE SEQUENCE</scope>
    <source>
        <strain evidence="4">ATCC30299</strain>
    </source>
</reference>
<dbReference type="AlphaFoldDB" id="A0AAU9IZR9"/>